<dbReference type="PROSITE" id="PS51770">
    <property type="entry name" value="HOTDOG_ACOT"/>
    <property type="match status" value="2"/>
</dbReference>
<dbReference type="InterPro" id="IPR033120">
    <property type="entry name" value="HOTDOG_ACOT"/>
</dbReference>
<dbReference type="GO" id="GO:0006637">
    <property type="term" value="P:acyl-CoA metabolic process"/>
    <property type="evidence" value="ECO:0007669"/>
    <property type="project" value="TreeGrafter"/>
</dbReference>
<dbReference type="SUPFAM" id="SSF54637">
    <property type="entry name" value="Thioesterase/thiol ester dehydrase-isomerase"/>
    <property type="match status" value="2"/>
</dbReference>
<dbReference type="PANTHER" id="PTHR11049">
    <property type="entry name" value="ACYL COENZYME A THIOESTER HYDROLASE"/>
    <property type="match status" value="1"/>
</dbReference>
<dbReference type="OrthoDB" id="331699at2759"/>
<name>A0A553R3Y5_9TELE</name>
<evidence type="ECO:0008006" key="14">
    <source>
        <dbReference type="Google" id="ProtNLM"/>
    </source>
</evidence>
<dbReference type="SUPFAM" id="SSF47459">
    <property type="entry name" value="HLH, helix-loop-helix DNA-binding domain"/>
    <property type="match status" value="1"/>
</dbReference>
<accession>A0A553R3Y5</accession>
<dbReference type="PROSITE" id="PS50888">
    <property type="entry name" value="BHLH"/>
    <property type="match status" value="1"/>
</dbReference>
<feature type="domain" description="HotDog ACOT-type" evidence="11">
    <location>
        <begin position="893"/>
        <end position="1017"/>
    </location>
</feature>
<evidence type="ECO:0000256" key="2">
    <source>
        <dbReference type="ARBA" id="ARBA00022487"/>
    </source>
</evidence>
<dbReference type="InterPro" id="IPR036638">
    <property type="entry name" value="HLH_DNA-bd_sf"/>
</dbReference>
<dbReference type="GO" id="GO:0009062">
    <property type="term" value="P:fatty acid catabolic process"/>
    <property type="evidence" value="ECO:0007669"/>
    <property type="project" value="TreeGrafter"/>
</dbReference>
<evidence type="ECO:0000256" key="7">
    <source>
        <dbReference type="ARBA" id="ARBA00023163"/>
    </source>
</evidence>
<keyword evidence="2" id="KW-0719">Serine esterase</keyword>
<keyword evidence="5" id="KW-0805">Transcription regulation</keyword>
<feature type="region of interest" description="Disordered" evidence="9">
    <location>
        <begin position="741"/>
        <end position="775"/>
    </location>
</feature>
<organism evidence="12 13">
    <name type="scientific">Danionella cerebrum</name>
    <dbReference type="NCBI Taxonomy" id="2873325"/>
    <lineage>
        <taxon>Eukaryota</taxon>
        <taxon>Metazoa</taxon>
        <taxon>Chordata</taxon>
        <taxon>Craniata</taxon>
        <taxon>Vertebrata</taxon>
        <taxon>Euteleostomi</taxon>
        <taxon>Actinopterygii</taxon>
        <taxon>Neopterygii</taxon>
        <taxon>Teleostei</taxon>
        <taxon>Ostariophysi</taxon>
        <taxon>Cypriniformes</taxon>
        <taxon>Danionidae</taxon>
        <taxon>Danioninae</taxon>
        <taxon>Danionella</taxon>
    </lineage>
</organism>
<feature type="region of interest" description="Disordered" evidence="9">
    <location>
        <begin position="1266"/>
        <end position="1286"/>
    </location>
</feature>
<evidence type="ECO:0000259" key="11">
    <source>
        <dbReference type="PROSITE" id="PS51770"/>
    </source>
</evidence>
<evidence type="ECO:0000313" key="12">
    <source>
        <dbReference type="EMBL" id="TRY96892.1"/>
    </source>
</evidence>
<evidence type="ECO:0000259" key="10">
    <source>
        <dbReference type="PROSITE" id="PS50888"/>
    </source>
</evidence>
<evidence type="ECO:0000256" key="1">
    <source>
        <dbReference type="ARBA" id="ARBA00004123"/>
    </source>
</evidence>
<keyword evidence="6" id="KW-0238">DNA-binding</keyword>
<dbReference type="FunFam" id="4.10.280.10:FF:000009">
    <property type="entry name" value="Transcription factor HES-1"/>
    <property type="match status" value="1"/>
</dbReference>
<dbReference type="PANTHER" id="PTHR11049:SF24">
    <property type="entry name" value="CYTOSOLIC ACYL COENZYME A THIOESTER HYDROLASE"/>
    <property type="match status" value="1"/>
</dbReference>
<dbReference type="Pfam" id="PF00010">
    <property type="entry name" value="HLH"/>
    <property type="match status" value="1"/>
</dbReference>
<evidence type="ECO:0000256" key="8">
    <source>
        <dbReference type="ARBA" id="ARBA00023242"/>
    </source>
</evidence>
<dbReference type="GO" id="GO:0003677">
    <property type="term" value="F:DNA binding"/>
    <property type="evidence" value="ECO:0007669"/>
    <property type="project" value="UniProtKB-KW"/>
</dbReference>
<dbReference type="Gene3D" id="3.10.129.10">
    <property type="entry name" value="Hotdog Thioesterase"/>
    <property type="match status" value="3"/>
</dbReference>
<dbReference type="Pfam" id="PF03061">
    <property type="entry name" value="4HBT"/>
    <property type="match status" value="2"/>
</dbReference>
<comment type="caution">
    <text evidence="12">The sequence shown here is derived from an EMBL/GenBank/DDBJ whole genome shotgun (WGS) entry which is preliminary data.</text>
</comment>
<dbReference type="InterPro" id="IPR011598">
    <property type="entry name" value="bHLH_dom"/>
</dbReference>
<dbReference type="GO" id="GO:0046983">
    <property type="term" value="F:protein dimerization activity"/>
    <property type="evidence" value="ECO:0007669"/>
    <property type="project" value="InterPro"/>
</dbReference>
<dbReference type="GO" id="GO:0005829">
    <property type="term" value="C:cytosol"/>
    <property type="evidence" value="ECO:0007669"/>
    <property type="project" value="TreeGrafter"/>
</dbReference>
<dbReference type="InterPro" id="IPR006683">
    <property type="entry name" value="Thioestr_dom"/>
</dbReference>
<evidence type="ECO:0000256" key="6">
    <source>
        <dbReference type="ARBA" id="ARBA00023125"/>
    </source>
</evidence>
<dbReference type="InterPro" id="IPR040170">
    <property type="entry name" value="Cytosol_ACT"/>
</dbReference>
<dbReference type="InterPro" id="IPR029069">
    <property type="entry name" value="HotDog_dom_sf"/>
</dbReference>
<dbReference type="Proteomes" id="UP000316079">
    <property type="component" value="Unassembled WGS sequence"/>
</dbReference>
<feature type="non-terminal residue" evidence="12">
    <location>
        <position position="1415"/>
    </location>
</feature>
<keyword evidence="7" id="KW-0804">Transcription</keyword>
<evidence type="ECO:0000313" key="13">
    <source>
        <dbReference type="Proteomes" id="UP000316079"/>
    </source>
</evidence>
<reference evidence="12 13" key="1">
    <citation type="journal article" date="2019" name="Sci. Data">
        <title>Hybrid genome assembly and annotation of Danionella translucida.</title>
        <authorList>
            <person name="Kadobianskyi M."/>
            <person name="Schulze L."/>
            <person name="Schuelke M."/>
            <person name="Judkewitz B."/>
        </authorList>
    </citation>
    <scope>NUCLEOTIDE SEQUENCE [LARGE SCALE GENOMIC DNA]</scope>
    <source>
        <strain evidence="12 13">Bolton</strain>
    </source>
</reference>
<sequence length="1415" mass="155230">MLNAHRSSASRAQLSSSPLLSSPLLSSPLLSSPLLSMSLTYDRCSYKPDQGSNARLGQHLAPEEAVRAYKPALTLRPALHRSTHSELVMSPNSSSVAALSLQYTPRTVAMRKEANELRRSLKPLLEKKRRARINDSLGRLKALILPLTGKDSCRYSKLEKADILEMTVRFLTEIQTSPVKESSVSFQEGYTACLQRVSARIPHTSLDAETRGRIGDFIQGSMKPKSSSCQNCCAQSSRMISQIQQKLLHLKSRSATSKKSSSELLGEPQPAPHISEVWRPCSAHQTDLLSIVYSVSRPEQTRFSVSRVVFRRCCARSDSPAGLDRRWLWKTPSKTLRVALCKICAELRLAAGSAPYKASLWCQGRGFLRLITSSYLHRSGAVASGRRSSSPAAPDSEHSVCRRTCLSQHLRRQHPSRSAGTALFLEEHSKIEIKARFSGKRREHRMTSGRGCSAALLALRRSARSSIPPSVESENLWPQTHELNLECWRKLAAISERWEQSLLSLSKIMRPDDANIVGNVHGGTILKMIEEAGCIIGTRHCNTQTGDRCVAALARVERTDFLHPMFIGEVAHVSAGISYTSKHSVEVQVSVVAENIVTDGASAQQTQRDASLEPGFPQAPPVAMAAVLSCGRSGRRSRGGSFSRALWSCRGRSSGPLKTRVEPQGSAENGGRLVTALQHRALPALNPALADGSTSEEHHHGHAALHGPALCSESVFVVMPRLGSLASRGLRPLNAGAGMIASSGSTHERAPRRSSLKMPEYQVRSRPSVKGLQHSSSLIKELADRSHETSASRAKKMTNKATLWYVPVSLQNVDKIIEVPPIEFSRPELEEAGRKRYEAQKLDRIETRERNGDIVAPVSLSEPHTVACSQSSLIHLIGPSDCSLHGFVDGGTCCSQVCTCTLSPPSWRRSAAVDVCRTPTLCLCSSGVTMKLMDEVAGIVAARHCKTNIVTASVDAINFHRKIRKGCVVTVSGRMTFTSNKSMEIEVFVDADPLVEAEKGKYRAVSAFFTYISLDRDNKALAVPPLKKTIRRDCSITGLVPGQSEEHITPDLHVLLLAACIIWTVSDANHSSLWQEAGLREASDVLVPEVSSTGAFTLNAPSEHPLQLLRILSMLQEEKLVPPESVYRASQARAERICPLLRTAAVPGGIALVEGSCSLGEGSVTPLLCDGELREEEEENGNKRMMSYWENKDVYLGNQKKDDPHSMAEIRPGSVLLSCAGVGVWRTYRNRLELNSEQMEDSNKNIFRVLFPRHVTLEEVLTGAHDEARERHGASRCRRHSHKEISEQPHSIIRVPADDLFPKPSAALCAPGLMNAGAFGKDAFARIIIWKERRSCGALSRGKLATSRTRPRDSRRKSAEKILLNPREDQPSQALSVHAVLLERDSASSHHNCVYFPPTERLVEAPGARLHPSSP</sequence>
<evidence type="ECO:0000256" key="5">
    <source>
        <dbReference type="ARBA" id="ARBA00023015"/>
    </source>
</evidence>
<keyword evidence="4" id="KW-0378">Hydrolase</keyword>
<feature type="domain" description="BHLH" evidence="10">
    <location>
        <begin position="117"/>
        <end position="174"/>
    </location>
</feature>
<evidence type="ECO:0000256" key="9">
    <source>
        <dbReference type="SAM" id="MobiDB-lite"/>
    </source>
</evidence>
<protein>
    <recommendedName>
        <fullName evidence="14">BHLH domain-containing protein</fullName>
    </recommendedName>
</protein>
<keyword evidence="8" id="KW-0539">Nucleus</keyword>
<evidence type="ECO:0000256" key="3">
    <source>
        <dbReference type="ARBA" id="ARBA00022491"/>
    </source>
</evidence>
<proteinExistence type="predicted"/>
<dbReference type="EMBL" id="SRMA01025251">
    <property type="protein sequence ID" value="TRY96892.1"/>
    <property type="molecule type" value="Genomic_DNA"/>
</dbReference>
<dbReference type="GO" id="GO:0052816">
    <property type="term" value="F:long-chain fatty acyl-CoA hydrolase activity"/>
    <property type="evidence" value="ECO:0007669"/>
    <property type="project" value="TreeGrafter"/>
</dbReference>
<dbReference type="CDD" id="cd03442">
    <property type="entry name" value="BFIT_BACH"/>
    <property type="match status" value="2"/>
</dbReference>
<keyword evidence="3" id="KW-0678">Repressor</keyword>
<keyword evidence="13" id="KW-1185">Reference proteome</keyword>
<dbReference type="GO" id="GO:0005634">
    <property type="term" value="C:nucleus"/>
    <property type="evidence" value="ECO:0007669"/>
    <property type="project" value="UniProtKB-SubCell"/>
</dbReference>
<dbReference type="SMART" id="SM00353">
    <property type="entry name" value="HLH"/>
    <property type="match status" value="1"/>
</dbReference>
<gene>
    <name evidence="12" type="ORF">DNTS_015425</name>
</gene>
<comment type="subcellular location">
    <subcellularLocation>
        <location evidence="1">Nucleus</location>
    </subcellularLocation>
</comment>
<feature type="domain" description="HotDog ACOT-type" evidence="11">
    <location>
        <begin position="499"/>
        <end position="615"/>
    </location>
</feature>
<evidence type="ECO:0000256" key="4">
    <source>
        <dbReference type="ARBA" id="ARBA00022801"/>
    </source>
</evidence>
<dbReference type="GO" id="GO:0052689">
    <property type="term" value="F:carboxylic ester hydrolase activity"/>
    <property type="evidence" value="ECO:0007669"/>
    <property type="project" value="UniProtKB-KW"/>
</dbReference>
<dbReference type="Gene3D" id="4.10.280.10">
    <property type="entry name" value="Helix-loop-helix DNA-binding domain"/>
    <property type="match status" value="1"/>
</dbReference>